<feature type="compositionally biased region" description="Basic and acidic residues" evidence="1">
    <location>
        <begin position="2666"/>
        <end position="2681"/>
    </location>
</feature>
<feature type="compositionally biased region" description="Basic and acidic residues" evidence="1">
    <location>
        <begin position="2758"/>
        <end position="2768"/>
    </location>
</feature>
<feature type="compositionally biased region" description="Low complexity" evidence="1">
    <location>
        <begin position="3461"/>
        <end position="3473"/>
    </location>
</feature>
<dbReference type="SUPFAM" id="SSF51445">
    <property type="entry name" value="(Trans)glycosidases"/>
    <property type="match status" value="1"/>
</dbReference>
<feature type="region of interest" description="Disordered" evidence="1">
    <location>
        <begin position="736"/>
        <end position="758"/>
    </location>
</feature>
<keyword evidence="3" id="KW-1185">Reference proteome</keyword>
<name>A0A151IQJ7_9HYME</name>
<feature type="compositionally biased region" description="Low complexity" evidence="1">
    <location>
        <begin position="2728"/>
        <end position="2752"/>
    </location>
</feature>
<dbReference type="Proteomes" id="UP000078542">
    <property type="component" value="Unassembled WGS sequence"/>
</dbReference>
<reference evidence="2 3" key="1">
    <citation type="submission" date="2016-03" db="EMBL/GenBank/DDBJ databases">
        <title>Cyphomyrmex costatus WGS genome.</title>
        <authorList>
            <person name="Nygaard S."/>
            <person name="Hu H."/>
            <person name="Boomsma J."/>
            <person name="Zhang G."/>
        </authorList>
    </citation>
    <scope>NUCLEOTIDE SEQUENCE [LARGE SCALE GENOMIC DNA]</scope>
    <source>
        <strain evidence="2">MS0001</strain>
        <tissue evidence="2">Whole body</tissue>
    </source>
</reference>
<dbReference type="PANTHER" id="PTHR46145:SF4">
    <property type="entry name" value="HEPARANASE"/>
    <property type="match status" value="1"/>
</dbReference>
<feature type="compositionally biased region" description="Polar residues" evidence="1">
    <location>
        <begin position="2196"/>
        <end position="2241"/>
    </location>
</feature>
<dbReference type="Gene3D" id="3.20.20.80">
    <property type="entry name" value="Glycosidases"/>
    <property type="match status" value="1"/>
</dbReference>
<feature type="compositionally biased region" description="Basic and acidic residues" evidence="1">
    <location>
        <begin position="2173"/>
        <end position="2183"/>
    </location>
</feature>
<accession>A0A151IQJ7</accession>
<feature type="compositionally biased region" description="Basic residues" evidence="1">
    <location>
        <begin position="2184"/>
        <end position="2194"/>
    </location>
</feature>
<feature type="compositionally biased region" description="Basic residues" evidence="1">
    <location>
        <begin position="2682"/>
        <end position="2692"/>
    </location>
</feature>
<organism evidence="2 3">
    <name type="scientific">Cyphomyrmex costatus</name>
    <dbReference type="NCBI Taxonomy" id="456900"/>
    <lineage>
        <taxon>Eukaryota</taxon>
        <taxon>Metazoa</taxon>
        <taxon>Ecdysozoa</taxon>
        <taxon>Arthropoda</taxon>
        <taxon>Hexapoda</taxon>
        <taxon>Insecta</taxon>
        <taxon>Pterygota</taxon>
        <taxon>Neoptera</taxon>
        <taxon>Endopterygota</taxon>
        <taxon>Hymenoptera</taxon>
        <taxon>Apocrita</taxon>
        <taxon>Aculeata</taxon>
        <taxon>Formicoidea</taxon>
        <taxon>Formicidae</taxon>
        <taxon>Myrmicinae</taxon>
        <taxon>Cyphomyrmex</taxon>
    </lineage>
</organism>
<proteinExistence type="predicted"/>
<evidence type="ECO:0000256" key="1">
    <source>
        <dbReference type="SAM" id="MobiDB-lite"/>
    </source>
</evidence>
<gene>
    <name evidence="2" type="ORF">ALC62_00681</name>
</gene>
<feature type="region of interest" description="Disordered" evidence="1">
    <location>
        <begin position="488"/>
        <end position="521"/>
    </location>
</feature>
<feature type="region of interest" description="Disordered" evidence="1">
    <location>
        <begin position="2456"/>
        <end position="2495"/>
    </location>
</feature>
<feature type="region of interest" description="Disordered" evidence="1">
    <location>
        <begin position="2633"/>
        <end position="2654"/>
    </location>
</feature>
<dbReference type="InterPro" id="IPR017853">
    <property type="entry name" value="GH"/>
</dbReference>
<dbReference type="GO" id="GO:0005615">
    <property type="term" value="C:extracellular space"/>
    <property type="evidence" value="ECO:0007669"/>
    <property type="project" value="TreeGrafter"/>
</dbReference>
<feature type="region of interest" description="Disordered" evidence="1">
    <location>
        <begin position="2173"/>
        <end position="2257"/>
    </location>
</feature>
<feature type="compositionally biased region" description="Basic residues" evidence="1">
    <location>
        <begin position="736"/>
        <end position="746"/>
    </location>
</feature>
<feature type="region of interest" description="Disordered" evidence="1">
    <location>
        <begin position="2666"/>
        <end position="2768"/>
    </location>
</feature>
<dbReference type="PANTHER" id="PTHR46145">
    <property type="entry name" value="HEPARANASE"/>
    <property type="match status" value="1"/>
</dbReference>
<dbReference type="STRING" id="456900.A0A151IQJ7"/>
<feature type="region of interest" description="Disordered" evidence="1">
    <location>
        <begin position="2293"/>
        <end position="2327"/>
    </location>
</feature>
<evidence type="ECO:0000313" key="3">
    <source>
        <dbReference type="Proteomes" id="UP000078542"/>
    </source>
</evidence>
<dbReference type="EMBL" id="KQ976780">
    <property type="protein sequence ID" value="KYN08390.1"/>
    <property type="molecule type" value="Genomic_DNA"/>
</dbReference>
<feature type="compositionally biased region" description="Low complexity" evidence="1">
    <location>
        <begin position="2293"/>
        <end position="2308"/>
    </location>
</feature>
<protein>
    <submittedName>
        <fullName evidence="2">Heparanase</fullName>
    </submittedName>
</protein>
<feature type="region of interest" description="Disordered" evidence="1">
    <location>
        <begin position="3454"/>
        <end position="3473"/>
    </location>
</feature>
<sequence>MKSYREYVCLLLRVIPFVTNCLAENLILNINVKKLIAVTDHAFLSFTLDPATLQYNDFIKNIEKSTNLARGLAPAYIRLGGPQSNFYNFEQVHSHEVNTDPNNMHFGTQWTFIYQWAKNAGLDVIACISPHYIDKELKTDSTDPRNIAELLSFSDRMGYNISWQLGYECQTRCNLSGGDLGQYVANLHEILKTFPRYSNSLITGPDILAYRTAYQQKYLQDYLHSANAALSAITWHPNLDSVPLSDNNISIYYDNLIAEKDELYKIINHVGKKPLWIAESKSQESEHQYLKALIWIRRLGDTAKLGIQVVMRQLTNLSQATPAYWVSLLYKTLVGREVLELKLQSNSESYVHFYSQCTKPSALYGKGAVTIFGINLTPKTVTTSLKGLKIKILHKYILLPEFEIANKMISEKVLLNNEPLNLKNDKNLPDIYPEIIINPDGLELELPSGGIGFWIIPNAKVKACTCSEEEIIGDNTVKKLSKRHENNIQQLNQEKEEDINQSNLKNEKVYDKQDNETQQNVENISNKNQQKAWSSKLLDKMTNFLQKRLQKINKNDSSQKSVVFNLEEKKKSSEEIEEQQNLDSKKLKKTEIDDKFKNIQHLLNKYKRILLEKKTMMDTKNIQLFQLEIKNIDNVMMLISKIDAFILYNITLKESDTSEIKHKTQNKEELIIKINKKLKEYLSELENSVEIKTNIIKKIEKNFNKLYNLLEYNDLTKDNKNSQVFNHKDLMEQKKFKRHLDKKSKNSQKNSILEKPQKNNLKDYVIKQKIQQKNDNNIDNVKKNFINSKNKYDNPLQRDPVKRFFKNDAFENANRHTNHQHLVQENNKIKNDNICRKYSKINDMEKYQNLIQERMKRDNTKKWVETDLKEDSASRKHSRIDDLTNYVNERKMKPKDGVRRELLLPFNPRIDSDENNFYGFFRQDPVKGFPEGDIFVTAGDSLEQTDDGYDYVKNEDNNNNNGLKKKNTQHSQKSTLDHAKDNTWIEEVKDDHCDYTPNEFFENIQSSNIKIQENSKNYDDLGEAEFLSEVHNNNNKNNNKIAITKIIRKQPLNEENEKHIKKTRIQRLVHYYDDLKKQEFNRDKLQSASRYPSTSFNHLLKIPNSNINYQDSDNAKITEYSRPNLYAEHSVYNNIFHNKRNKRSNSEELRKIFVQEIVKEDEENARDCHCRIIRASDSPKKLYYHRMKRNILVPTAKVTDTSLENTNESANVAQFLKGLTTEEEYQEIMTGDILPSTSDIEPDYEENDITTKSVITELRKLNHNLSNTAHEVNNAKKSTTNLLPVDLDSKLSINNNDSVKYITEETFFRTQDIQSENKTKTYDSPQIISKTFSENKNVREEIPISTTNNAQETIYKKIQELNKKEPDSSIYPTITEDNKNEEGNNNNYKISLKSINPLKETTKGIVEQVTMETILLKRAASTAIDNTKSNELLIKSKLLRNTHIEDNQNSESAWIPLGKDANMRRLKTKLQNLPQTSLGLTRYEKHLTKRAEQTDIKLKEKLYARREKLLHQYQNKLTKIANEQKRNLKRKEGDDNFRRLIDILDIHQVFAKLKSGKAQHQVSRLQEYIKKLPIKDYYDQERTNSTNNLDKQKQYDLSKKLPEFAQVWLISLNRRNVDQANNKEINKLNDIHKNFKADRDNLNSTFAINETIEFIKSFGIERKIENKEFDSSNDKKRNIMHSETTEDAEDVKTKKYENVEMTKHEKINESYNINDKVENNLNITMFNNNKTVEHVKNIEDNAKEEELGKKNSRLTENRKKILTNIQHRLKEESIKKIFDTKPMTVYLLTKNNKSSNVSRIYRSKNYSVFSRKDFVNQQNQKKYNLNYITLTPIPIEIKNILEILDTKTNDDSTESFEISQWDDQNVLEEILDLITEQLNDKTLEEFEYEDPSNLQSENSEIILHEENYMYENKQDVTANDSEIESEEDEKYKITNDEINKFLKMENQIGSKCEMFLLLSWENVNIRQQRQIKSEIDEDIAEIKREDRANKRTKRYYLNNNIDEEEEKNMIETKRVSYLQPQTKNSDNLIKDFVKTYKKNNLYNNKDYSVKNEETTKIKPLNNISKSDKKILQKEMPRLQSHTESMEEFVNDSKENFNDTLVNGDKHRNGTSGTTDNVFYIEIMNIKDLLAFFAKMSRILSTILPYPSLYNDELIKDKSKRSLILLMPVSQTQNKHEKSKEMVQKSKRCGTHKKNGFLSSTKENNTTANTADKNINVETFQKNSNNHTVKNTKNSPKNSATSKRMVVNTNEDRTLSPFKDNLNAKDMVINLKFPEKTKKCNTDKYICHCEEENCSSSSSKESSSETLGSSRDEPKRINHQERLTKHENAKTNILQQQSPNLYYENPYKLPFSNLINYFPIQPYSEKLNVPPVPVLYGITPNVLSHMIRNKGKYIDVGIPFIPFQGEPNNYLVRNNQYQPIIHKKPCICSPIITNSAESSMSVTNSPSTDYVDTTTNKEITKDLESNDPIDITEEDQEHSPELTTGVSNVDTSTDSEAETNLNLTDAAEEDNTVSPSNLNKIVQKSKDFTKQTERNLDDSSKLTTYSADNVDTNREPFVTYDITNGGKFINIDECIKLFGRDVCVLNKLEATDPYFGSESSTNKINKSNINEYLDSTSIKSNADIDEDSLREFHPESTKQISKSNINHDKNTPLNTVKKSHALMKKLMDPRATIDKTTTEKSKLLGKSKSHKTKLLLNPSDEETVNPTSSEKFLYSTPSYKSKSGKVNKSKVNQQNQITSTKSNSSTSQEETTTVINYDSKTDSKEQDKNYLKESNADIYSEKEIPQEHFEEETTTCSNFKTTDNFTEETEKEIIGIETSIKPEEISQEQFTTMHYFDDKKSNNLNKKENITNNIKTTDLSINKLPFCDNTLLLNSIRKVINDFTLDTRLAKTRDFDENILQTQGQNLLPEILQIPNLNDILLLPQIENTILEKVKNVLSYVTAIPREAFTNQWSHGVITNTLHSILDALSGFHHKLPPMTLAEHQFKDGQWKTNLVTLAPILDQKLSIAAPTNLRKIIKDLLSSPAIASQINQDIVRNIIVQSVKNNLTNDEDDKLDNLISHELNDILQMFKNSEDTYALGESSEVISDETDTDTTYMQEIVTSSYELGRKVDNSISNSKQNVDVKQKDTKINNKETRTNQKAKKILKNNANILTTSEFPQLLQLYEKKEKEESTNEGKIKEDIRNQILKKIGGQNDAEKKIAESLKPKIIYHKAILHNNLNLLEPNSTEAEQYIKNHPIDKESNKETTTITNFMQETPNYVSDNKILENIAGTKDMEEVNTLNKNTLTTTTDKIDPLIILERIKFNFPPIKYYSPEILKYATNRIDDKNVEITTASTNIVQKPSSNYAQDDTLLQNTTETKEENETEFGLTTTSGNLISSTNGEYKPTIISLTDNILEPQQHNFTENNIKIHEVTTEIQRTYAKTKYFKAGLSGDDSSRISQPSLAGETANIRINNDNEDSNGNSNNDNNNLINEMNNTEDVIKAKKVIVSSSKLSAVNDNYSSELFPSSIAPDNILELQRSQLYYINNGVRLPLEIKRLEDGSYALMISKNICEQILTRKCPCCVPLQGHIVRLLKNQQEDMHAMTTSMKKKDRENILGNNRYQFQPFNAVTRKSILKEQKLKNKEEKENRINEHYLWKQNDDNLAMISMPVINFAKKYNLSLDFNKEKILLNKTELQNKIQNYNNPIIESMEEIEHQFENTNNVQNTVQKINFKNQGNLIPKEINISEDSKISKEEQKWDKLLDIAEGNKISHGQENRKLEATKLINDNYNIPENFRGNIEKTYRYQRNANDVENKGTELIKSMLYWLKGLFVDS</sequence>
<dbReference type="GO" id="GO:0031012">
    <property type="term" value="C:extracellular matrix"/>
    <property type="evidence" value="ECO:0007669"/>
    <property type="project" value="TreeGrafter"/>
</dbReference>
<feature type="compositionally biased region" description="Basic and acidic residues" evidence="1">
    <location>
        <begin position="505"/>
        <end position="515"/>
    </location>
</feature>
<feature type="compositionally biased region" description="Basic and acidic residues" evidence="1">
    <location>
        <begin position="2309"/>
        <end position="2327"/>
    </location>
</feature>
<feature type="compositionally biased region" description="Polar residues" evidence="1">
    <location>
        <begin position="2480"/>
        <end position="2495"/>
    </location>
</feature>
<feature type="region of interest" description="Disordered" evidence="1">
    <location>
        <begin position="945"/>
        <end position="977"/>
    </location>
</feature>
<evidence type="ECO:0000313" key="2">
    <source>
        <dbReference type="EMBL" id="KYN08390.1"/>
    </source>
</evidence>
<feature type="compositionally biased region" description="Acidic residues" evidence="1">
    <location>
        <begin position="2464"/>
        <end position="2475"/>
    </location>
</feature>